<dbReference type="GO" id="GO:0006303">
    <property type="term" value="P:double-strand break repair via nonhomologous end joining"/>
    <property type="evidence" value="ECO:0007669"/>
    <property type="project" value="TreeGrafter"/>
</dbReference>
<sequence>MSFYLRETIYSDLYCQQLMRLKQEVEKKRPELIKSKSVVFHRDNARPHAFLATHKILRGFGWEVLMHPPYRPDLVPSDFHLFLPLQNSLRGSHWPSCTIASALVFTSRDRLRAESEAIAITIAVSISVMLYRTLNTLEISPAVPKLTPDRQTDRPNQRILTTGCFGA</sequence>
<dbReference type="InterPro" id="IPR036397">
    <property type="entry name" value="RNaseH_sf"/>
</dbReference>
<dbReference type="STRING" id="151549.A0A4C1YI11"/>
<dbReference type="GO" id="GO:0032259">
    <property type="term" value="P:methylation"/>
    <property type="evidence" value="ECO:0007669"/>
    <property type="project" value="UniProtKB-KW"/>
</dbReference>
<dbReference type="GO" id="GO:0000014">
    <property type="term" value="F:single-stranded DNA endodeoxyribonuclease activity"/>
    <property type="evidence" value="ECO:0007669"/>
    <property type="project" value="TreeGrafter"/>
</dbReference>
<dbReference type="Gene3D" id="3.30.420.10">
    <property type="entry name" value="Ribonuclease H-like superfamily/Ribonuclease H"/>
    <property type="match status" value="1"/>
</dbReference>
<evidence type="ECO:0000313" key="1">
    <source>
        <dbReference type="EMBL" id="GBP74279.1"/>
    </source>
</evidence>
<dbReference type="GO" id="GO:0005634">
    <property type="term" value="C:nucleus"/>
    <property type="evidence" value="ECO:0007669"/>
    <property type="project" value="TreeGrafter"/>
</dbReference>
<organism evidence="1 2">
    <name type="scientific">Eumeta variegata</name>
    <name type="common">Bagworm moth</name>
    <name type="synonym">Eumeta japonica</name>
    <dbReference type="NCBI Taxonomy" id="151549"/>
    <lineage>
        <taxon>Eukaryota</taxon>
        <taxon>Metazoa</taxon>
        <taxon>Ecdysozoa</taxon>
        <taxon>Arthropoda</taxon>
        <taxon>Hexapoda</taxon>
        <taxon>Insecta</taxon>
        <taxon>Pterygota</taxon>
        <taxon>Neoptera</taxon>
        <taxon>Endopterygota</taxon>
        <taxon>Lepidoptera</taxon>
        <taxon>Glossata</taxon>
        <taxon>Ditrysia</taxon>
        <taxon>Tineoidea</taxon>
        <taxon>Psychidae</taxon>
        <taxon>Oiketicinae</taxon>
        <taxon>Eumeta</taxon>
    </lineage>
</organism>
<dbReference type="AlphaFoldDB" id="A0A4C1YI11"/>
<dbReference type="OrthoDB" id="616263at2759"/>
<gene>
    <name evidence="1" type="primary">SETMAR</name>
    <name evidence="1" type="ORF">EVAR_58557_1</name>
</gene>
<dbReference type="PANTHER" id="PTHR46060">
    <property type="entry name" value="MARINER MOS1 TRANSPOSASE-LIKE PROTEIN"/>
    <property type="match status" value="1"/>
</dbReference>
<reference evidence="1 2" key="1">
    <citation type="journal article" date="2019" name="Commun. Biol.">
        <title>The bagworm genome reveals a unique fibroin gene that provides high tensile strength.</title>
        <authorList>
            <person name="Kono N."/>
            <person name="Nakamura H."/>
            <person name="Ohtoshi R."/>
            <person name="Tomita M."/>
            <person name="Numata K."/>
            <person name="Arakawa K."/>
        </authorList>
    </citation>
    <scope>NUCLEOTIDE SEQUENCE [LARGE SCALE GENOMIC DNA]</scope>
</reference>
<dbReference type="GO" id="GO:0044774">
    <property type="term" value="P:mitotic DNA integrity checkpoint signaling"/>
    <property type="evidence" value="ECO:0007669"/>
    <property type="project" value="TreeGrafter"/>
</dbReference>
<dbReference type="PANTHER" id="PTHR46060:SF2">
    <property type="entry name" value="HISTONE-LYSINE N-METHYLTRANSFERASE SETMAR"/>
    <property type="match status" value="1"/>
</dbReference>
<dbReference type="Proteomes" id="UP000299102">
    <property type="component" value="Unassembled WGS sequence"/>
</dbReference>
<keyword evidence="1" id="KW-0489">Methyltransferase</keyword>
<keyword evidence="2" id="KW-1185">Reference proteome</keyword>
<dbReference type="GO" id="GO:0044547">
    <property type="term" value="F:DNA topoisomerase binding"/>
    <property type="evidence" value="ECO:0007669"/>
    <property type="project" value="TreeGrafter"/>
</dbReference>
<keyword evidence="1" id="KW-0808">Transferase</keyword>
<dbReference type="GO" id="GO:0000793">
    <property type="term" value="C:condensed chromosome"/>
    <property type="evidence" value="ECO:0007669"/>
    <property type="project" value="TreeGrafter"/>
</dbReference>
<dbReference type="GO" id="GO:0042800">
    <property type="term" value="F:histone H3K4 methyltransferase activity"/>
    <property type="evidence" value="ECO:0007669"/>
    <property type="project" value="TreeGrafter"/>
</dbReference>
<dbReference type="EMBL" id="BGZK01001201">
    <property type="protein sequence ID" value="GBP74279.1"/>
    <property type="molecule type" value="Genomic_DNA"/>
</dbReference>
<protein>
    <submittedName>
        <fullName evidence="1">Histone-lysine N-methyltransferase SETMAR</fullName>
    </submittedName>
</protein>
<evidence type="ECO:0000313" key="2">
    <source>
        <dbReference type="Proteomes" id="UP000299102"/>
    </source>
</evidence>
<dbReference type="GO" id="GO:0035861">
    <property type="term" value="C:site of double-strand break"/>
    <property type="evidence" value="ECO:0007669"/>
    <property type="project" value="TreeGrafter"/>
</dbReference>
<name>A0A4C1YI11_EUMVA</name>
<comment type="caution">
    <text evidence="1">The sequence shown here is derived from an EMBL/GenBank/DDBJ whole genome shotgun (WGS) entry which is preliminary data.</text>
</comment>
<dbReference type="GO" id="GO:0003697">
    <property type="term" value="F:single-stranded DNA binding"/>
    <property type="evidence" value="ECO:0007669"/>
    <property type="project" value="TreeGrafter"/>
</dbReference>
<dbReference type="GO" id="GO:0000729">
    <property type="term" value="P:DNA double-strand break processing"/>
    <property type="evidence" value="ECO:0007669"/>
    <property type="project" value="TreeGrafter"/>
</dbReference>
<proteinExistence type="predicted"/>
<accession>A0A4C1YI11</accession>
<dbReference type="InterPro" id="IPR052709">
    <property type="entry name" value="Transposase-MT_Hybrid"/>
</dbReference>
<dbReference type="GO" id="GO:0015074">
    <property type="term" value="P:DNA integration"/>
    <property type="evidence" value="ECO:0007669"/>
    <property type="project" value="TreeGrafter"/>
</dbReference>
<dbReference type="GO" id="GO:0003690">
    <property type="term" value="F:double-stranded DNA binding"/>
    <property type="evidence" value="ECO:0007669"/>
    <property type="project" value="TreeGrafter"/>
</dbReference>
<dbReference type="GO" id="GO:0046975">
    <property type="term" value="F:histone H3K36 methyltransferase activity"/>
    <property type="evidence" value="ECO:0007669"/>
    <property type="project" value="TreeGrafter"/>
</dbReference>
<dbReference type="GO" id="GO:0031297">
    <property type="term" value="P:replication fork processing"/>
    <property type="evidence" value="ECO:0007669"/>
    <property type="project" value="TreeGrafter"/>
</dbReference>